<proteinExistence type="predicted"/>
<organism evidence="4 5">
    <name type="scientific">Laodelphax striatellus</name>
    <name type="common">Small brown planthopper</name>
    <name type="synonym">Delphax striatella</name>
    <dbReference type="NCBI Taxonomy" id="195883"/>
    <lineage>
        <taxon>Eukaryota</taxon>
        <taxon>Metazoa</taxon>
        <taxon>Ecdysozoa</taxon>
        <taxon>Arthropoda</taxon>
        <taxon>Hexapoda</taxon>
        <taxon>Insecta</taxon>
        <taxon>Pterygota</taxon>
        <taxon>Neoptera</taxon>
        <taxon>Paraneoptera</taxon>
        <taxon>Hemiptera</taxon>
        <taxon>Auchenorrhyncha</taxon>
        <taxon>Fulgoroidea</taxon>
        <taxon>Delphacidae</taxon>
        <taxon>Criomorphinae</taxon>
        <taxon>Laodelphax</taxon>
    </lineage>
</organism>
<accession>A0A482WY78</accession>
<evidence type="ECO:0000313" key="5">
    <source>
        <dbReference type="Proteomes" id="UP000291343"/>
    </source>
</evidence>
<dbReference type="InParanoid" id="A0A482WY78"/>
<evidence type="ECO:0000256" key="1">
    <source>
        <dbReference type="SAM" id="MobiDB-lite"/>
    </source>
</evidence>
<dbReference type="AlphaFoldDB" id="A0A482WY78"/>
<reference evidence="4 5" key="1">
    <citation type="journal article" date="2017" name="Gigascience">
        <title>Genome sequence of the small brown planthopper, Laodelphax striatellus.</title>
        <authorList>
            <person name="Zhu J."/>
            <person name="Jiang F."/>
            <person name="Wang X."/>
            <person name="Yang P."/>
            <person name="Bao Y."/>
            <person name="Zhao W."/>
            <person name="Wang W."/>
            <person name="Lu H."/>
            <person name="Wang Q."/>
            <person name="Cui N."/>
            <person name="Li J."/>
            <person name="Chen X."/>
            <person name="Luo L."/>
            <person name="Yu J."/>
            <person name="Kang L."/>
            <person name="Cui F."/>
        </authorList>
    </citation>
    <scope>NUCLEOTIDE SEQUENCE [LARGE SCALE GENOMIC DNA]</scope>
    <source>
        <strain evidence="4">Lst14</strain>
    </source>
</reference>
<dbReference type="Proteomes" id="UP000291343">
    <property type="component" value="Unassembled WGS sequence"/>
</dbReference>
<keyword evidence="2" id="KW-1133">Transmembrane helix</keyword>
<dbReference type="OrthoDB" id="8194095at2759"/>
<evidence type="ECO:0000256" key="2">
    <source>
        <dbReference type="SAM" id="Phobius"/>
    </source>
</evidence>
<comment type="caution">
    <text evidence="4">The sequence shown here is derived from an EMBL/GenBank/DDBJ whole genome shotgun (WGS) entry which is preliminary data.</text>
</comment>
<dbReference type="EMBL" id="QKKF02022267">
    <property type="protein sequence ID" value="RZF38468.1"/>
    <property type="molecule type" value="Genomic_DNA"/>
</dbReference>
<feature type="region of interest" description="Disordered" evidence="1">
    <location>
        <begin position="158"/>
        <end position="181"/>
    </location>
</feature>
<evidence type="ECO:0000313" key="4">
    <source>
        <dbReference type="EMBL" id="RZF38468.1"/>
    </source>
</evidence>
<feature type="signal peptide" evidence="3">
    <location>
        <begin position="1"/>
        <end position="20"/>
    </location>
</feature>
<keyword evidence="2" id="KW-0472">Membrane</keyword>
<dbReference type="STRING" id="195883.A0A482WY78"/>
<keyword evidence="2" id="KW-0812">Transmembrane</keyword>
<feature type="chain" id="PRO_5019808808" evidence="3">
    <location>
        <begin position="21"/>
        <end position="319"/>
    </location>
</feature>
<feature type="compositionally biased region" description="Polar residues" evidence="1">
    <location>
        <begin position="163"/>
        <end position="173"/>
    </location>
</feature>
<keyword evidence="5" id="KW-1185">Reference proteome</keyword>
<protein>
    <submittedName>
        <fullName evidence="4">Uncharacterized protein</fullName>
    </submittedName>
</protein>
<sequence>MTLIFLYLFLLLEVSKLCDTACSDCEMDFGDMKQAPNQRFSNGYYVVGSVEKVSDDDTSVTYNMLSRPQTKNTNQYQGDYNRALVVSGGYGADSSDNYAPTQHTDNRLWSKYQQEPEYAEKYQIRDRYHPSTFVNTYEHAGEVNLTPSASETHAVVEGLKPPSDTQNQHSTSFSHDDQHLASFSHDGQHTHQYSTHGEPVGDLYSYDSYHHHDYGGPYPYSGYQQPLPSITEPPQEERQQSTLFGYYYIGRKLWYIPLYFSIYFVLYVAALIIKSIGRHKIAFPQTLADTVNAGRGRLHETHLLLESAQNKFGKQAPTK</sequence>
<feature type="transmembrane region" description="Helical" evidence="2">
    <location>
        <begin position="253"/>
        <end position="273"/>
    </location>
</feature>
<evidence type="ECO:0000256" key="3">
    <source>
        <dbReference type="SAM" id="SignalP"/>
    </source>
</evidence>
<name>A0A482WY78_LAOST</name>
<gene>
    <name evidence="4" type="ORF">LSTR_LSTR011958</name>
</gene>
<keyword evidence="3" id="KW-0732">Signal</keyword>